<feature type="chain" id="PRO_5040432918" description="Myb/SANT-like domain-containing protein" evidence="2">
    <location>
        <begin position="25"/>
        <end position="363"/>
    </location>
</feature>
<keyword evidence="4" id="KW-1185">Reference proteome</keyword>
<dbReference type="EMBL" id="SRQM01000481">
    <property type="protein sequence ID" value="KAG6109546.1"/>
    <property type="molecule type" value="Genomic_DNA"/>
</dbReference>
<evidence type="ECO:0000313" key="3">
    <source>
        <dbReference type="EMBL" id="KAG6109546.1"/>
    </source>
</evidence>
<feature type="compositionally biased region" description="Polar residues" evidence="1">
    <location>
        <begin position="252"/>
        <end position="269"/>
    </location>
</feature>
<accession>A0A9P7PVU8</accession>
<feature type="compositionally biased region" description="Acidic residues" evidence="1">
    <location>
        <begin position="172"/>
        <end position="197"/>
    </location>
</feature>
<organism evidence="3 4">
    <name type="scientific">Claviceps humidiphila</name>
    <dbReference type="NCBI Taxonomy" id="1294629"/>
    <lineage>
        <taxon>Eukaryota</taxon>
        <taxon>Fungi</taxon>
        <taxon>Dikarya</taxon>
        <taxon>Ascomycota</taxon>
        <taxon>Pezizomycotina</taxon>
        <taxon>Sordariomycetes</taxon>
        <taxon>Hypocreomycetidae</taxon>
        <taxon>Hypocreales</taxon>
        <taxon>Clavicipitaceae</taxon>
        <taxon>Claviceps</taxon>
    </lineage>
</organism>
<feature type="compositionally biased region" description="Low complexity" evidence="1">
    <location>
        <begin position="206"/>
        <end position="244"/>
    </location>
</feature>
<gene>
    <name evidence="3" type="ORF">E4U13_005787</name>
</gene>
<comment type="caution">
    <text evidence="3">The sequence shown here is derived from an EMBL/GenBank/DDBJ whole genome shotgun (WGS) entry which is preliminary data.</text>
</comment>
<protein>
    <recommendedName>
        <fullName evidence="5">Myb/SANT-like domain-containing protein</fullName>
    </recommendedName>
</protein>
<name>A0A9P7PVU8_9HYPO</name>
<dbReference type="AlphaFoldDB" id="A0A9P7PVU8"/>
<dbReference type="Proteomes" id="UP000732380">
    <property type="component" value="Unassembled WGS sequence"/>
</dbReference>
<evidence type="ECO:0000313" key="4">
    <source>
        <dbReference type="Proteomes" id="UP000732380"/>
    </source>
</evidence>
<feature type="region of interest" description="Disordered" evidence="1">
    <location>
        <begin position="158"/>
        <end position="269"/>
    </location>
</feature>
<evidence type="ECO:0000256" key="1">
    <source>
        <dbReference type="SAM" id="MobiDB-lite"/>
    </source>
</evidence>
<evidence type="ECO:0000256" key="2">
    <source>
        <dbReference type="SAM" id="SignalP"/>
    </source>
</evidence>
<proteinExistence type="predicted"/>
<keyword evidence="2" id="KW-0732">Signal</keyword>
<feature type="signal peptide" evidence="2">
    <location>
        <begin position="1"/>
        <end position="24"/>
    </location>
</feature>
<sequence>MAKGSRWSLKETLLLLELLLQARRDHLLDSDKVSVLREVLENFIPTFSTEYPRRKWTAKILENRVTYLKNTWRAFRAAETRSGTTYHEDTGMLQMSKQSADYIVSVYKRYGKIVVTKPLPVSDSMSPSEWGEIFFTDPPAGKTVIGADDDEGFANAAREDAGEEGGQSTEQGQEDAETQDNDAGDESPEEDSSDEDLLDLRPSPPRANTSTPAPSRTTPAPSRTTPAPSTTARPAARSSRNTPATPAPPTGQPNRMSRSLQQKRIEAQSSELSQVISNVFGSGIGGTKKHEISARSPGADDFEKASKDCQLLFEEFGVRTMMKVIKWLKEDPMNAPMWNSLSSKEAKIVAIEDISGVELSREI</sequence>
<reference evidence="3 4" key="1">
    <citation type="journal article" date="2020" name="bioRxiv">
        <title>Whole genome comparisons of ergot fungi reveals the divergence and evolution of species within the genus Claviceps are the result of varying mechanisms driving genome evolution and host range expansion.</title>
        <authorList>
            <person name="Wyka S.A."/>
            <person name="Mondo S.J."/>
            <person name="Liu M."/>
            <person name="Dettman J."/>
            <person name="Nalam V."/>
            <person name="Broders K.D."/>
        </authorList>
    </citation>
    <scope>NUCLEOTIDE SEQUENCE [LARGE SCALE GENOMIC DNA]</scope>
    <source>
        <strain evidence="3 4">LM576</strain>
    </source>
</reference>
<evidence type="ECO:0008006" key="5">
    <source>
        <dbReference type="Google" id="ProtNLM"/>
    </source>
</evidence>